<evidence type="ECO:0000256" key="2">
    <source>
        <dbReference type="SAM" id="SignalP"/>
    </source>
</evidence>
<reference evidence="4" key="1">
    <citation type="journal article" date="2020" name="Biotechnol. Biofuels">
        <title>New insights from the biogas microbiome by comprehensive genome-resolved metagenomics of nearly 1600 species originating from multiple anaerobic digesters.</title>
        <authorList>
            <person name="Campanaro S."/>
            <person name="Treu L."/>
            <person name="Rodriguez-R L.M."/>
            <person name="Kovalovszki A."/>
            <person name="Ziels R.M."/>
            <person name="Maus I."/>
            <person name="Zhu X."/>
            <person name="Kougias P.G."/>
            <person name="Basile A."/>
            <person name="Luo G."/>
            <person name="Schluter A."/>
            <person name="Konstantinidis K.T."/>
            <person name="Angelidaki I."/>
        </authorList>
    </citation>
    <scope>NUCLEOTIDE SEQUENCE</scope>
    <source>
        <strain evidence="4">AS06rmzACSIP_7</strain>
    </source>
</reference>
<feature type="domain" description="Peptidase C1A papain C-terminal" evidence="3">
    <location>
        <begin position="145"/>
        <end position="359"/>
    </location>
</feature>
<dbReference type="CDD" id="cd02248">
    <property type="entry name" value="Peptidase_C1A"/>
    <property type="match status" value="1"/>
</dbReference>
<dbReference type="SUPFAM" id="SSF54001">
    <property type="entry name" value="Cysteine proteinases"/>
    <property type="match status" value="1"/>
</dbReference>
<evidence type="ECO:0000256" key="1">
    <source>
        <dbReference type="ARBA" id="ARBA00008455"/>
    </source>
</evidence>
<comment type="similarity">
    <text evidence="1">Belongs to the peptidase C1 family.</text>
</comment>
<comment type="caution">
    <text evidence="4">The sequence shown here is derived from an EMBL/GenBank/DDBJ whole genome shotgun (WGS) entry which is preliminary data.</text>
</comment>
<dbReference type="AlphaFoldDB" id="A0A971M5T0"/>
<dbReference type="GO" id="GO:0006508">
    <property type="term" value="P:proteolysis"/>
    <property type="evidence" value="ECO:0007669"/>
    <property type="project" value="InterPro"/>
</dbReference>
<name>A0A971M5T0_9BACT</name>
<dbReference type="PROSITE" id="PS00639">
    <property type="entry name" value="THIOL_PROTEASE_HIS"/>
    <property type="match status" value="1"/>
</dbReference>
<dbReference type="Gene3D" id="3.90.70.10">
    <property type="entry name" value="Cysteine proteinases"/>
    <property type="match status" value="1"/>
</dbReference>
<evidence type="ECO:0000313" key="4">
    <source>
        <dbReference type="EMBL" id="NLW36568.1"/>
    </source>
</evidence>
<dbReference type="InterPro" id="IPR025660">
    <property type="entry name" value="Pept_his_AS"/>
</dbReference>
<sequence length="396" mass="43623">MKSHRFLTLTAIIVLMVFAALPVSAQQKPAKPPTVAGAQQLFQQRELKAPDSIKRKLQEFRSEIQKKNLKYTVGYTKVLDKPRETLLGDKDDPKFTPQYRAKVNQAAVQRLKIDDEAQATFVKQNPAMVQKIPDIVITRLKCTSARQSFDWNTLKKVTPVKEQSCGNCWAFAATGAYEASYLRRNAISIDASEQYINDCATRDDGTDAGSCGGGLAAYALEHYLRVGGAYEATVPYTGTNNACTNPATPLDAVAWGFVDPTVEHPTTEQIKEALCTYGPLATRMRVVSDALFAYTGGVYNEAVASDSAGGGHAVVIVGWDDSKSAWRVKNSWGTDWGENGYMWIAYGSNRIGRHTAWVKAKSRFYIITHPLFPKEKLIDKPISPVKPLTPAVPAPR</sequence>
<dbReference type="Proteomes" id="UP000777265">
    <property type="component" value="Unassembled WGS sequence"/>
</dbReference>
<organism evidence="4 5">
    <name type="scientific">Syntrophorhabdus aromaticivorans</name>
    <dbReference type="NCBI Taxonomy" id="328301"/>
    <lineage>
        <taxon>Bacteria</taxon>
        <taxon>Pseudomonadati</taxon>
        <taxon>Thermodesulfobacteriota</taxon>
        <taxon>Syntrophorhabdia</taxon>
        <taxon>Syntrophorhabdales</taxon>
        <taxon>Syntrophorhabdaceae</taxon>
        <taxon>Syntrophorhabdus</taxon>
    </lineage>
</organism>
<gene>
    <name evidence="4" type="ORF">GXY80_13990</name>
</gene>
<reference evidence="4" key="2">
    <citation type="submission" date="2020-01" db="EMBL/GenBank/DDBJ databases">
        <authorList>
            <person name="Campanaro S."/>
        </authorList>
    </citation>
    <scope>NUCLEOTIDE SEQUENCE</scope>
    <source>
        <strain evidence="4">AS06rmzACSIP_7</strain>
    </source>
</reference>
<proteinExistence type="inferred from homology"/>
<dbReference type="PRINTS" id="PR00705">
    <property type="entry name" value="PAPAIN"/>
</dbReference>
<evidence type="ECO:0000313" key="5">
    <source>
        <dbReference type="Proteomes" id="UP000777265"/>
    </source>
</evidence>
<feature type="chain" id="PRO_5036971592" evidence="2">
    <location>
        <begin position="26"/>
        <end position="396"/>
    </location>
</feature>
<dbReference type="InterPro" id="IPR000668">
    <property type="entry name" value="Peptidase_C1A_C"/>
</dbReference>
<dbReference type="InterPro" id="IPR039417">
    <property type="entry name" value="Peptidase_C1A_papain-like"/>
</dbReference>
<dbReference type="EMBL" id="JAAYEE010000268">
    <property type="protein sequence ID" value="NLW36568.1"/>
    <property type="molecule type" value="Genomic_DNA"/>
</dbReference>
<protein>
    <submittedName>
        <fullName evidence="4">Cathepsin L</fullName>
    </submittedName>
</protein>
<accession>A0A971M5T0</accession>
<feature type="signal peptide" evidence="2">
    <location>
        <begin position="1"/>
        <end position="25"/>
    </location>
</feature>
<evidence type="ECO:0000259" key="3">
    <source>
        <dbReference type="SMART" id="SM00645"/>
    </source>
</evidence>
<dbReference type="InterPro" id="IPR013128">
    <property type="entry name" value="Peptidase_C1A"/>
</dbReference>
<dbReference type="InterPro" id="IPR038765">
    <property type="entry name" value="Papain-like_cys_pep_sf"/>
</dbReference>
<dbReference type="GO" id="GO:0008234">
    <property type="term" value="F:cysteine-type peptidase activity"/>
    <property type="evidence" value="ECO:0007669"/>
    <property type="project" value="InterPro"/>
</dbReference>
<dbReference type="Pfam" id="PF00112">
    <property type="entry name" value="Peptidase_C1"/>
    <property type="match status" value="1"/>
</dbReference>
<dbReference type="SMART" id="SM00645">
    <property type="entry name" value="Pept_C1"/>
    <property type="match status" value="1"/>
</dbReference>
<keyword evidence="2" id="KW-0732">Signal</keyword>
<dbReference type="PANTHER" id="PTHR12411">
    <property type="entry name" value="CYSTEINE PROTEASE FAMILY C1-RELATED"/>
    <property type="match status" value="1"/>
</dbReference>